<evidence type="ECO:0000313" key="5">
    <source>
        <dbReference type="EMBL" id="UXP71887.1"/>
    </source>
</evidence>
<dbReference type="Pfam" id="PF00151">
    <property type="entry name" value="Lipase"/>
    <property type="match status" value="1"/>
</dbReference>
<dbReference type="AlphaFoldDB" id="A0A922CDM6"/>
<reference evidence="4" key="2">
    <citation type="submission" date="2020-12" db="EMBL/GenBank/DDBJ databases">
        <authorList>
            <person name="Kanost M."/>
        </authorList>
    </citation>
    <scope>NUCLEOTIDE SEQUENCE</scope>
</reference>
<accession>A0A922CDM6</accession>
<feature type="domain" description="Lipase" evidence="3">
    <location>
        <begin position="20"/>
        <end position="248"/>
    </location>
</feature>
<dbReference type="InterPro" id="IPR000734">
    <property type="entry name" value="TAG_lipase"/>
</dbReference>
<name>A0A922CDM6_MANSE</name>
<feature type="signal peptide" evidence="2">
    <location>
        <begin position="1"/>
        <end position="21"/>
    </location>
</feature>
<dbReference type="GO" id="GO:0005615">
    <property type="term" value="C:extracellular space"/>
    <property type="evidence" value="ECO:0007669"/>
    <property type="project" value="TreeGrafter"/>
</dbReference>
<evidence type="ECO:0000256" key="2">
    <source>
        <dbReference type="SAM" id="SignalP"/>
    </source>
</evidence>
<dbReference type="PANTHER" id="PTHR11610:SF173">
    <property type="entry name" value="LIPASE DOMAIN-CONTAINING PROTEIN-RELATED"/>
    <property type="match status" value="1"/>
</dbReference>
<proteinExistence type="evidence at transcript level"/>
<keyword evidence="2" id="KW-0732">Signal</keyword>
<evidence type="ECO:0000313" key="6">
    <source>
        <dbReference type="Proteomes" id="UP000791440"/>
    </source>
</evidence>
<sequence>MGECFPKLVLLLIGLNSIVKGNNPNSSDLLFYDDISSVNSSEFDPSLPIVVVVHGWGGDYSSEINPAMKDAYLNKSSVNMIIVDWNQEASKDYISAVSSVPSVGRNLARFLAYLNAATGASYTKMHLIGFSLGAHVVGNAGRYLNGRVARITGLDPAGPLWTLNSHRLKSTDATYVEAIHTNRGTLGINLNVGDVDFYPNKGFFQPGCSNPSCNHSRSWKLFIASLQHNHLIGRRCGSAIELDFNNCHGDSLLFGTDDLFKLG</sequence>
<evidence type="ECO:0000313" key="4">
    <source>
        <dbReference type="EMBL" id="KAG6441558.1"/>
    </source>
</evidence>
<dbReference type="PANTHER" id="PTHR11610">
    <property type="entry name" value="LIPASE"/>
    <property type="match status" value="1"/>
</dbReference>
<protein>
    <submittedName>
        <fullName evidence="5">Esterase</fullName>
    </submittedName>
</protein>
<dbReference type="CDD" id="cd00707">
    <property type="entry name" value="Pancreat_lipase_like"/>
    <property type="match status" value="1"/>
</dbReference>
<dbReference type="GO" id="GO:0016298">
    <property type="term" value="F:lipase activity"/>
    <property type="evidence" value="ECO:0007669"/>
    <property type="project" value="InterPro"/>
</dbReference>
<dbReference type="GO" id="GO:0017171">
    <property type="term" value="F:serine hydrolase activity"/>
    <property type="evidence" value="ECO:0007669"/>
    <property type="project" value="TreeGrafter"/>
</dbReference>
<keyword evidence="6" id="KW-1185">Reference proteome</keyword>
<reference evidence="5" key="3">
    <citation type="journal article" date="2022" name="Insect Sci.">
        <title>Genome-wide identification, classification, and expression profiling of serine esterases and other esterase-related proteins in the tobacco hornworm, Manduca sexta.</title>
        <authorList>
            <person name="Miao Z."/>
            <person name="Xiong C."/>
            <person name="Cao X."/>
            <person name="Shan T."/>
            <person name="Jin Q."/>
            <person name="Jiang H."/>
        </authorList>
    </citation>
    <scope>NUCLEOTIDE SEQUENCE</scope>
    <source>
        <strain evidence="5">NL13</strain>
    </source>
</reference>
<dbReference type="EMBL" id="JH668287">
    <property type="protein sequence ID" value="KAG6441558.1"/>
    <property type="molecule type" value="Genomic_DNA"/>
</dbReference>
<reference evidence="4" key="1">
    <citation type="journal article" date="2016" name="Insect Biochem. Mol. Biol.">
        <title>Multifaceted biological insights from a draft genome sequence of the tobacco hornworm moth, Manduca sexta.</title>
        <authorList>
            <person name="Kanost M.R."/>
            <person name="Arrese E.L."/>
            <person name="Cao X."/>
            <person name="Chen Y.R."/>
            <person name="Chellapilla S."/>
            <person name="Goldsmith M.R."/>
            <person name="Grosse-Wilde E."/>
            <person name="Heckel D.G."/>
            <person name="Herndon N."/>
            <person name="Jiang H."/>
            <person name="Papanicolaou A."/>
            <person name="Qu J."/>
            <person name="Soulages J.L."/>
            <person name="Vogel H."/>
            <person name="Walters J."/>
            <person name="Waterhouse R.M."/>
            <person name="Ahn S.J."/>
            <person name="Almeida F.C."/>
            <person name="An C."/>
            <person name="Aqrawi P."/>
            <person name="Bretschneider A."/>
            <person name="Bryant W.B."/>
            <person name="Bucks S."/>
            <person name="Chao H."/>
            <person name="Chevignon G."/>
            <person name="Christen J.M."/>
            <person name="Clarke D.F."/>
            <person name="Dittmer N.T."/>
            <person name="Ferguson L.C.F."/>
            <person name="Garavelou S."/>
            <person name="Gordon K.H.J."/>
            <person name="Gunaratna R.T."/>
            <person name="Han Y."/>
            <person name="Hauser F."/>
            <person name="He Y."/>
            <person name="Heidel-Fischer H."/>
            <person name="Hirsh A."/>
            <person name="Hu Y."/>
            <person name="Jiang H."/>
            <person name="Kalra D."/>
            <person name="Klinner C."/>
            <person name="Konig C."/>
            <person name="Kovar C."/>
            <person name="Kroll A.R."/>
            <person name="Kuwar S.S."/>
            <person name="Lee S.L."/>
            <person name="Lehman R."/>
            <person name="Li K."/>
            <person name="Li Z."/>
            <person name="Liang H."/>
            <person name="Lovelace S."/>
            <person name="Lu Z."/>
            <person name="Mansfield J.H."/>
            <person name="McCulloch K.J."/>
            <person name="Mathew T."/>
            <person name="Morton B."/>
            <person name="Muzny D.M."/>
            <person name="Neunemann D."/>
            <person name="Ongeri F."/>
            <person name="Pauchet Y."/>
            <person name="Pu L.L."/>
            <person name="Pyrousis I."/>
            <person name="Rao X.J."/>
            <person name="Redding A."/>
            <person name="Roesel C."/>
            <person name="Sanchez-Gracia A."/>
            <person name="Schaack S."/>
            <person name="Shukla A."/>
            <person name="Tetreau G."/>
            <person name="Wang Y."/>
            <person name="Xiong G.H."/>
            <person name="Traut W."/>
            <person name="Walsh T.K."/>
            <person name="Worley K.C."/>
            <person name="Wu D."/>
            <person name="Wu W."/>
            <person name="Wu Y.Q."/>
            <person name="Zhang X."/>
            <person name="Zou Z."/>
            <person name="Zucker H."/>
            <person name="Briscoe A.D."/>
            <person name="Burmester T."/>
            <person name="Clem R.J."/>
            <person name="Feyereisen R."/>
            <person name="Grimmelikhuijzen C.J.P."/>
            <person name="Hamodrakas S.J."/>
            <person name="Hansson B.S."/>
            <person name="Huguet E."/>
            <person name="Jermiin L.S."/>
            <person name="Lan Q."/>
            <person name="Lehman H.K."/>
            <person name="Lorenzen M."/>
            <person name="Merzendorfer H."/>
            <person name="Michalopoulos I."/>
            <person name="Morton D.B."/>
            <person name="Muthukrishnan S."/>
            <person name="Oakeshott J.G."/>
            <person name="Palmer W."/>
            <person name="Park Y."/>
            <person name="Passarelli A.L."/>
            <person name="Rozas J."/>
            <person name="Schwartz L.M."/>
            <person name="Smith W."/>
            <person name="Southgate A."/>
            <person name="Vilcinskas A."/>
            <person name="Vogt R."/>
            <person name="Wang P."/>
            <person name="Werren J."/>
            <person name="Yu X.Q."/>
            <person name="Zhou J.J."/>
            <person name="Brown S.J."/>
            <person name="Scherer S.E."/>
            <person name="Richards S."/>
            <person name="Blissard G.W."/>
        </authorList>
    </citation>
    <scope>NUCLEOTIDE SEQUENCE</scope>
</reference>
<organism evidence="4 6">
    <name type="scientific">Manduca sexta</name>
    <name type="common">Tobacco hawkmoth</name>
    <name type="synonym">Tobacco hornworm</name>
    <dbReference type="NCBI Taxonomy" id="7130"/>
    <lineage>
        <taxon>Eukaryota</taxon>
        <taxon>Metazoa</taxon>
        <taxon>Ecdysozoa</taxon>
        <taxon>Arthropoda</taxon>
        <taxon>Hexapoda</taxon>
        <taxon>Insecta</taxon>
        <taxon>Pterygota</taxon>
        <taxon>Neoptera</taxon>
        <taxon>Endopterygota</taxon>
        <taxon>Lepidoptera</taxon>
        <taxon>Glossata</taxon>
        <taxon>Ditrysia</taxon>
        <taxon>Bombycoidea</taxon>
        <taxon>Sphingidae</taxon>
        <taxon>Sphinginae</taxon>
        <taxon>Sphingini</taxon>
        <taxon>Manduca</taxon>
    </lineage>
</organism>
<comment type="similarity">
    <text evidence="1">Belongs to the AB hydrolase superfamily. Lipase family.</text>
</comment>
<dbReference type="GO" id="GO:0016042">
    <property type="term" value="P:lipid catabolic process"/>
    <property type="evidence" value="ECO:0007669"/>
    <property type="project" value="TreeGrafter"/>
</dbReference>
<evidence type="ECO:0000256" key="1">
    <source>
        <dbReference type="RuleBase" id="RU004262"/>
    </source>
</evidence>
<evidence type="ECO:0000259" key="3">
    <source>
        <dbReference type="Pfam" id="PF00151"/>
    </source>
</evidence>
<dbReference type="InterPro" id="IPR033906">
    <property type="entry name" value="Lipase_N"/>
</dbReference>
<dbReference type="InterPro" id="IPR013818">
    <property type="entry name" value="Lipase"/>
</dbReference>
<dbReference type="EMBL" id="ON929105">
    <property type="protein sequence ID" value="UXP71887.1"/>
    <property type="molecule type" value="mRNA"/>
</dbReference>
<gene>
    <name evidence="4" type="ORF">O3G_MSEX001916</name>
</gene>
<dbReference type="Proteomes" id="UP000791440">
    <property type="component" value="Unassembled WGS sequence"/>
</dbReference>
<feature type="chain" id="PRO_5038324611" evidence="2">
    <location>
        <begin position="22"/>
        <end position="263"/>
    </location>
</feature>